<dbReference type="Pfam" id="PF13432">
    <property type="entry name" value="TPR_16"/>
    <property type="match status" value="1"/>
</dbReference>
<name>A0A177NUK5_9GAMM</name>
<dbReference type="InterPro" id="IPR051012">
    <property type="entry name" value="CellSynth/LPSAsmb/PSIAsmb"/>
</dbReference>
<dbReference type="PANTHER" id="PTHR45586">
    <property type="entry name" value="TPR REPEAT-CONTAINING PROTEIN PA4667"/>
    <property type="match status" value="1"/>
</dbReference>
<dbReference type="InterPro" id="IPR019734">
    <property type="entry name" value="TPR_rpt"/>
</dbReference>
<accession>A0A177NUK5</accession>
<dbReference type="Pfam" id="PF14559">
    <property type="entry name" value="TPR_19"/>
    <property type="match status" value="2"/>
</dbReference>
<dbReference type="PANTHER" id="PTHR45586:SF16">
    <property type="entry name" value="DOMAIN PROTEIN, PUTATIVE-RELATED"/>
    <property type="match status" value="1"/>
</dbReference>
<dbReference type="AlphaFoldDB" id="A0A177NUK5"/>
<dbReference type="Pfam" id="PF13181">
    <property type="entry name" value="TPR_8"/>
    <property type="match status" value="2"/>
</dbReference>
<evidence type="ECO:0000313" key="5">
    <source>
        <dbReference type="EMBL" id="OAI20929.1"/>
    </source>
</evidence>
<sequence length="574" mass="64974">MNKWIATAIVLSLAGCAVAPEKEATVEGRPTKVDGLESRVNRNTVIDEEVLYLLMAAELAGQRNQYDLAMDAYLQAAKRVDDPRIAERAVKIGLFLKDETRTREALTVWLSKDGKNLAARKFAALLAIKNSDRKAALDNLDAMLADDPAGFEAGLLEMSKLLEKEGRTQFTYDVLDELAQMRPAHAGIFFVQAVLASVLQQNELAQQKISQALLLEPDWNKAVIFQAQLAGRAGDLAKAREYLEKAVKQAPNDKQLRKMLLEVLVSNRDYDDAIKLCLSVLDDKPDDPETLFTLALIHMQQNQVDKAENTLEKLLSNPEWEGQASFYLGKIELDQQRPEKALAWFDRVEEGNYAFDADMAAVSLLMGQKRLDDVETRVKRMEVKYPEQRLRILMVKAELYNQSGRYQEAFDALSLALKEAPDNRDVLYARALVAERLDKLDVLEADLLKILEKKPDDVAALNALGYTLVDRTQRYDEAAKYLGKAIELQPDEPVIVDSYGWLLYKQGKLALALEYLRKAYEKQPENEIAAHIAEVLWEMGDKKQARELFDAAFKKSPDDEYLLKFKKRFLQNGQ</sequence>
<evidence type="ECO:0000313" key="6">
    <source>
        <dbReference type="Proteomes" id="UP000077857"/>
    </source>
</evidence>
<dbReference type="PROSITE" id="PS51257">
    <property type="entry name" value="PROKAR_LIPOPROTEIN"/>
    <property type="match status" value="1"/>
</dbReference>
<evidence type="ECO:0000256" key="1">
    <source>
        <dbReference type="ARBA" id="ARBA00022737"/>
    </source>
</evidence>
<keyword evidence="1" id="KW-0677">Repeat</keyword>
<comment type="caution">
    <text evidence="5">The sequence shown here is derived from an EMBL/GenBank/DDBJ whole genome shotgun (WGS) entry which is preliminary data.</text>
</comment>
<dbReference type="OrthoDB" id="9766710at2"/>
<dbReference type="RefSeq" id="WP_064038988.1">
    <property type="nucleotide sequence ID" value="NZ_LUUJ01000007.1"/>
</dbReference>
<evidence type="ECO:0000256" key="4">
    <source>
        <dbReference type="SAM" id="SignalP"/>
    </source>
</evidence>
<keyword evidence="4" id="KW-0732">Signal</keyword>
<evidence type="ECO:0000256" key="3">
    <source>
        <dbReference type="PROSITE-ProRule" id="PRU00339"/>
    </source>
</evidence>
<proteinExistence type="predicted"/>
<evidence type="ECO:0000256" key="2">
    <source>
        <dbReference type="ARBA" id="ARBA00022803"/>
    </source>
</evidence>
<dbReference type="EMBL" id="LUUJ01000007">
    <property type="protein sequence ID" value="OAI20929.1"/>
    <property type="molecule type" value="Genomic_DNA"/>
</dbReference>
<feature type="signal peptide" evidence="4">
    <location>
        <begin position="1"/>
        <end position="19"/>
    </location>
</feature>
<reference evidence="5 6" key="1">
    <citation type="submission" date="2016-03" db="EMBL/GenBank/DDBJ databases">
        <authorList>
            <person name="Ploux O."/>
        </authorList>
    </citation>
    <scope>NUCLEOTIDE SEQUENCE [LARGE SCALE GENOMIC DNA]</scope>
    <source>
        <strain evidence="5 6">R-45378</strain>
    </source>
</reference>
<feature type="chain" id="PRO_5008069565" description="Tetratricopeptide repeat protein" evidence="4">
    <location>
        <begin position="20"/>
        <end position="574"/>
    </location>
</feature>
<keyword evidence="2 3" id="KW-0802">TPR repeat</keyword>
<dbReference type="SUPFAM" id="SSF48452">
    <property type="entry name" value="TPR-like"/>
    <property type="match status" value="2"/>
</dbReference>
<evidence type="ECO:0008006" key="7">
    <source>
        <dbReference type="Google" id="ProtNLM"/>
    </source>
</evidence>
<gene>
    <name evidence="5" type="ORF">A1507_22415</name>
</gene>
<feature type="repeat" description="TPR" evidence="3">
    <location>
        <begin position="493"/>
        <end position="526"/>
    </location>
</feature>
<organism evidence="5 6">
    <name type="scientific">Methylomonas koyamae</name>
    <dbReference type="NCBI Taxonomy" id="702114"/>
    <lineage>
        <taxon>Bacteria</taxon>
        <taxon>Pseudomonadati</taxon>
        <taxon>Pseudomonadota</taxon>
        <taxon>Gammaproteobacteria</taxon>
        <taxon>Methylococcales</taxon>
        <taxon>Methylococcaceae</taxon>
        <taxon>Methylomonas</taxon>
    </lineage>
</organism>
<feature type="repeat" description="TPR" evidence="3">
    <location>
        <begin position="390"/>
        <end position="423"/>
    </location>
</feature>
<dbReference type="SMART" id="SM00028">
    <property type="entry name" value="TPR"/>
    <property type="match status" value="9"/>
</dbReference>
<dbReference type="PROSITE" id="PS50005">
    <property type="entry name" value="TPR"/>
    <property type="match status" value="2"/>
</dbReference>
<dbReference type="Proteomes" id="UP000077857">
    <property type="component" value="Unassembled WGS sequence"/>
</dbReference>
<dbReference type="InterPro" id="IPR011990">
    <property type="entry name" value="TPR-like_helical_dom_sf"/>
</dbReference>
<protein>
    <recommendedName>
        <fullName evidence="7">Tetratricopeptide repeat protein</fullName>
    </recommendedName>
</protein>
<dbReference type="Gene3D" id="1.25.40.10">
    <property type="entry name" value="Tetratricopeptide repeat domain"/>
    <property type="match status" value="2"/>
</dbReference>